<dbReference type="PANTHER" id="PTHR42792">
    <property type="entry name" value="FLAGELLIN"/>
    <property type="match status" value="1"/>
</dbReference>
<dbReference type="GO" id="GO:0009424">
    <property type="term" value="C:bacterial-type flagellum hook"/>
    <property type="evidence" value="ECO:0007669"/>
    <property type="project" value="InterPro"/>
</dbReference>
<sequence length="418" mass="45972">MMRVSSFQDYRLFTTNMGQKQVELSKVWSQIDSGKRVQTAGDDAVAMVSIHNLKQQSTLNQQYTNMADLALNRLGQEETYLKNADDLIQNSKERVQGALNPSLDQDGRNALAQDMQSNLDALFDLANTRDEAGNYIFGGTKTDQPPFLKDASGKIQYRGNDEQRFMQVASSIQVPVNDSGAKLFQQVPNPFGDYRPDYNLSEGSDFFINSTENLQGSDEQYDVEFVKMADGSTGFLAKNSKGEYVPKQEEDPAHPGTLLPPEPQPVDMKNGQLVINDGKQDLARIKFSGEPKVSDDGADKVSIKPGKTIDAFEAMQDAIKNVQDGTNTGNISMGLADLDAISKHLNSVRGEVGTRMQAAETAKEDHADNDVVVKSALSTQEDVDYPTAILQMTMLSSSMQASQATFMKLQGLSLFNYI</sequence>
<dbReference type="SUPFAM" id="SSF64518">
    <property type="entry name" value="Phase 1 flagellin"/>
    <property type="match status" value="1"/>
</dbReference>
<comment type="caution">
    <text evidence="8">The sequence shown here is derived from an EMBL/GenBank/DDBJ whole genome shotgun (WGS) entry which is preliminary data.</text>
</comment>
<feature type="domain" description="Flagellin N-terminal" evidence="7">
    <location>
        <begin position="14"/>
        <end position="142"/>
    </location>
</feature>
<comment type="subcellular location">
    <subcellularLocation>
        <location evidence="1">Bacterial flagellum</location>
    </subcellularLocation>
    <subcellularLocation>
        <location evidence="2">Secreted</location>
    </subcellularLocation>
</comment>
<proteinExistence type="inferred from homology"/>
<dbReference type="GO" id="GO:0071973">
    <property type="term" value="P:bacterial-type flagellum-dependent cell motility"/>
    <property type="evidence" value="ECO:0007669"/>
    <property type="project" value="InterPro"/>
</dbReference>
<protein>
    <submittedName>
        <fullName evidence="8">Flagellar hook-associated protein FlgL</fullName>
    </submittedName>
</protein>
<reference evidence="8" key="1">
    <citation type="submission" date="2021-03" db="EMBL/GenBank/DDBJ databases">
        <title>Plesiomonas shigelloides zfcc0051, isolated from zebrafish feces.</title>
        <authorList>
            <person name="Vanderhoek Z."/>
            <person name="Gaulke C."/>
        </authorList>
    </citation>
    <scope>NUCLEOTIDE SEQUENCE</scope>
    <source>
        <strain evidence="8">Zfcc0051</strain>
    </source>
</reference>
<keyword evidence="8" id="KW-0966">Cell projection</keyword>
<accession>A0A8I1W2L9</accession>
<comment type="similarity">
    <text evidence="3">Belongs to the bacterial flagellin family.</text>
</comment>
<dbReference type="Gene3D" id="1.20.1330.10">
    <property type="entry name" value="f41 fragment of flagellin, N-terminal domain"/>
    <property type="match status" value="2"/>
</dbReference>
<evidence type="ECO:0000313" key="8">
    <source>
        <dbReference type="EMBL" id="MBO1106742.1"/>
    </source>
</evidence>
<dbReference type="Proteomes" id="UP000664658">
    <property type="component" value="Unassembled WGS sequence"/>
</dbReference>
<dbReference type="RefSeq" id="WP_207541417.1">
    <property type="nucleotide sequence ID" value="NZ_JAFNAA010000001.1"/>
</dbReference>
<evidence type="ECO:0000259" key="7">
    <source>
        <dbReference type="Pfam" id="PF00669"/>
    </source>
</evidence>
<keyword evidence="8" id="KW-0282">Flagellum</keyword>
<keyword evidence="8" id="KW-0969">Cilium</keyword>
<dbReference type="EMBL" id="JAFNAA010000001">
    <property type="protein sequence ID" value="MBO1106742.1"/>
    <property type="molecule type" value="Genomic_DNA"/>
</dbReference>
<gene>
    <name evidence="8" type="primary">flgL</name>
    <name evidence="8" type="ORF">J2R62_00650</name>
</gene>
<keyword evidence="4" id="KW-0964">Secreted</keyword>
<dbReference type="AlphaFoldDB" id="A0A8I1W2L9"/>
<evidence type="ECO:0000256" key="5">
    <source>
        <dbReference type="ARBA" id="ARBA00023143"/>
    </source>
</evidence>
<dbReference type="NCBIfam" id="TIGR02550">
    <property type="entry name" value="flagell_flgL"/>
    <property type="match status" value="1"/>
</dbReference>
<dbReference type="InterPro" id="IPR001492">
    <property type="entry name" value="Flagellin"/>
</dbReference>
<feature type="region of interest" description="Disordered" evidence="6">
    <location>
        <begin position="245"/>
        <end position="265"/>
    </location>
</feature>
<dbReference type="GO" id="GO:0005198">
    <property type="term" value="F:structural molecule activity"/>
    <property type="evidence" value="ECO:0007669"/>
    <property type="project" value="InterPro"/>
</dbReference>
<evidence type="ECO:0000256" key="1">
    <source>
        <dbReference type="ARBA" id="ARBA00004365"/>
    </source>
</evidence>
<organism evidence="8 9">
    <name type="scientific">Plesiomonas shigelloides</name>
    <name type="common">Aeromonas shigelloides</name>
    <dbReference type="NCBI Taxonomy" id="703"/>
    <lineage>
        <taxon>Bacteria</taxon>
        <taxon>Pseudomonadati</taxon>
        <taxon>Pseudomonadota</taxon>
        <taxon>Gammaproteobacteria</taxon>
        <taxon>Enterobacterales</taxon>
        <taxon>Enterobacteriaceae</taxon>
        <taxon>Plesiomonas</taxon>
    </lineage>
</organism>
<evidence type="ECO:0000256" key="3">
    <source>
        <dbReference type="ARBA" id="ARBA00005709"/>
    </source>
</evidence>
<dbReference type="InterPro" id="IPR001029">
    <property type="entry name" value="Flagellin_N"/>
</dbReference>
<evidence type="ECO:0000256" key="6">
    <source>
        <dbReference type="SAM" id="MobiDB-lite"/>
    </source>
</evidence>
<dbReference type="Pfam" id="PF00669">
    <property type="entry name" value="Flagellin_N"/>
    <property type="match status" value="1"/>
</dbReference>
<dbReference type="PANTHER" id="PTHR42792:SF1">
    <property type="entry name" value="FLAGELLAR HOOK-ASSOCIATED PROTEIN 3"/>
    <property type="match status" value="1"/>
</dbReference>
<dbReference type="GO" id="GO:0005576">
    <property type="term" value="C:extracellular region"/>
    <property type="evidence" value="ECO:0007669"/>
    <property type="project" value="UniProtKB-SubCell"/>
</dbReference>
<dbReference type="InterPro" id="IPR013384">
    <property type="entry name" value="Flagell_FlgL"/>
</dbReference>
<name>A0A8I1W2L9_PLESH</name>
<keyword evidence="5" id="KW-0975">Bacterial flagellum</keyword>
<evidence type="ECO:0000256" key="2">
    <source>
        <dbReference type="ARBA" id="ARBA00004613"/>
    </source>
</evidence>
<evidence type="ECO:0000313" key="9">
    <source>
        <dbReference type="Proteomes" id="UP000664658"/>
    </source>
</evidence>
<evidence type="ECO:0000256" key="4">
    <source>
        <dbReference type="ARBA" id="ARBA00022525"/>
    </source>
</evidence>